<name>A0A9P6QU20_9FUNG</name>
<dbReference type="OrthoDB" id="2399314at2759"/>
<dbReference type="AlphaFoldDB" id="A0A9P6QU20"/>
<organism evidence="2 3">
    <name type="scientific">Linnemannia gamsii</name>
    <dbReference type="NCBI Taxonomy" id="64522"/>
    <lineage>
        <taxon>Eukaryota</taxon>
        <taxon>Fungi</taxon>
        <taxon>Fungi incertae sedis</taxon>
        <taxon>Mucoromycota</taxon>
        <taxon>Mortierellomycotina</taxon>
        <taxon>Mortierellomycetes</taxon>
        <taxon>Mortierellales</taxon>
        <taxon>Mortierellaceae</taxon>
        <taxon>Linnemannia</taxon>
    </lineage>
</organism>
<feature type="region of interest" description="Disordered" evidence="1">
    <location>
        <begin position="137"/>
        <end position="201"/>
    </location>
</feature>
<gene>
    <name evidence="2" type="ORF">BGZ97_002835</name>
</gene>
<keyword evidence="3" id="KW-1185">Reference proteome</keyword>
<evidence type="ECO:0000313" key="2">
    <source>
        <dbReference type="EMBL" id="KAG0301300.1"/>
    </source>
</evidence>
<proteinExistence type="predicted"/>
<feature type="compositionally biased region" description="Polar residues" evidence="1">
    <location>
        <begin position="173"/>
        <end position="200"/>
    </location>
</feature>
<evidence type="ECO:0000313" key="3">
    <source>
        <dbReference type="Proteomes" id="UP000823405"/>
    </source>
</evidence>
<accession>A0A9P6QU20</accession>
<dbReference type="Proteomes" id="UP000823405">
    <property type="component" value="Unassembled WGS sequence"/>
</dbReference>
<evidence type="ECO:0000256" key="1">
    <source>
        <dbReference type="SAM" id="MobiDB-lite"/>
    </source>
</evidence>
<reference evidence="2" key="1">
    <citation type="journal article" date="2020" name="Fungal Divers.">
        <title>Resolving the Mortierellaceae phylogeny through synthesis of multi-gene phylogenetics and phylogenomics.</title>
        <authorList>
            <person name="Vandepol N."/>
            <person name="Liber J."/>
            <person name="Desiro A."/>
            <person name="Na H."/>
            <person name="Kennedy M."/>
            <person name="Barry K."/>
            <person name="Grigoriev I.V."/>
            <person name="Miller A.N."/>
            <person name="O'Donnell K."/>
            <person name="Stajich J.E."/>
            <person name="Bonito G."/>
        </authorList>
    </citation>
    <scope>NUCLEOTIDE SEQUENCE</scope>
    <source>
        <strain evidence="2">NVP60</strain>
    </source>
</reference>
<sequence length="579" mass="64992">MSSNSDGWKCHIPPKRRGASYFLSNPPRAWTATAYFDARNLSFLNKASLVGELGEWINHFRSSDCQVLIDMATNLERTNTHAYWVDKEVSNYEQAMASTMRKRSLAIRKENLKQHHIDSAAMTLELEVLHPAQDVDEPLNPFVTRRSDTGSLNSTANSSSCTVDSDPGEAMDQSDQASTTPLSLASSGSYKPSESCSPETSPWKKREWRYIYPLGQGRLHYPATFHRSLMMDDYDVAAVLWALRENIVEKVPVPVNVEDGKQIAELERPHEFLVLNHIYLVQRDDCSSSVYACVGRKLWRSLQAPAHSMMISDEVATGLVRLALQVSAMDYQAGRLLLRGWVGEEAVQDLLKSLVDTNTLWDLDMDGDNELGLTRKRLDPFLSAFITHLPDSTHHWDYALEPSTKRRGVDRDTGGVRPDFQSYFRSGNNKFHLLMIEIKKKQQAGSSVLSDLEKLALQLKDCLDGLAQDCINVNGVRIYGIVIVGHEIDLYAMSLEAPGMYIMRQISKAYLPRNHFDLGMLPQIVNLFMGLQLGLQESYALCTRPRVNHANTDVCPTLGTPIKVPIAKARALVSFLTSV</sequence>
<feature type="compositionally biased region" description="Polar residues" evidence="1">
    <location>
        <begin position="149"/>
        <end position="163"/>
    </location>
</feature>
<comment type="caution">
    <text evidence="2">The sequence shown here is derived from an EMBL/GenBank/DDBJ whole genome shotgun (WGS) entry which is preliminary data.</text>
</comment>
<protein>
    <submittedName>
        <fullName evidence="2">Uncharacterized protein</fullName>
    </submittedName>
</protein>
<dbReference type="EMBL" id="JAAAIN010001646">
    <property type="protein sequence ID" value="KAG0301300.1"/>
    <property type="molecule type" value="Genomic_DNA"/>
</dbReference>